<accession>A0ABY1PDU9</accession>
<dbReference type="Gene3D" id="3.40.50.300">
    <property type="entry name" value="P-loop containing nucleotide triphosphate hydrolases"/>
    <property type="match status" value="1"/>
</dbReference>
<gene>
    <name evidence="2" type="ORF">SAMN06265374_3510</name>
</gene>
<dbReference type="PANTHER" id="PTHR42935:SF1">
    <property type="entry name" value="SLR0930 PROTEIN"/>
    <property type="match status" value="1"/>
</dbReference>
<proteinExistence type="predicted"/>
<dbReference type="EMBL" id="FXTT01000005">
    <property type="protein sequence ID" value="SMP32303.1"/>
    <property type="molecule type" value="Genomic_DNA"/>
</dbReference>
<sequence>MPDKSDTRQKRSHSGGADYNGGTPHFKLCEDVSFVPHREILPFSQDERRDTSHSAKVWPSHGPFLQGLQDKMSASGDLAALNQKLDTLLELIARAVPPSPAPFDWRAADAFVWSPEPGELLPVAKVNRVDISLLCAVSRVRDQLLENTQRFAGGLPANNALLWGARGMGKSSLVKAVHASVNAGSGHCPLKLIEIHREDIETLPKLMAGIRTSGFRCIVFCDDLSFDNDDTSYKSLKAVLEGGIEGRPDNVIFYATSNRRHLLPRDMIENERSTAINPAEAVEEKVSLSDRFGLWLGFHKCSQDDYLEMVLGYAAHYALELPEDEMRAKALEWSTTRGSRSGRVAFQFIQDLAGRLGKTLP</sequence>
<evidence type="ECO:0000313" key="2">
    <source>
        <dbReference type="EMBL" id="SMP32303.1"/>
    </source>
</evidence>
<evidence type="ECO:0008006" key="4">
    <source>
        <dbReference type="Google" id="ProtNLM"/>
    </source>
</evidence>
<dbReference type="SUPFAM" id="SSF52540">
    <property type="entry name" value="P-loop containing nucleoside triphosphate hydrolases"/>
    <property type="match status" value="1"/>
</dbReference>
<evidence type="ECO:0000256" key="1">
    <source>
        <dbReference type="SAM" id="MobiDB-lite"/>
    </source>
</evidence>
<name>A0ABY1PDU9_9HYPH</name>
<dbReference type="Pfam" id="PF05673">
    <property type="entry name" value="DUF815"/>
    <property type="match status" value="1"/>
</dbReference>
<keyword evidence="3" id="KW-1185">Reference proteome</keyword>
<feature type="region of interest" description="Disordered" evidence="1">
    <location>
        <begin position="1"/>
        <end position="22"/>
    </location>
</feature>
<dbReference type="InterPro" id="IPR008533">
    <property type="entry name" value="DUF815"/>
</dbReference>
<organism evidence="2 3">
    <name type="scientific">Roseibium denhamense</name>
    <dbReference type="NCBI Taxonomy" id="76305"/>
    <lineage>
        <taxon>Bacteria</taxon>
        <taxon>Pseudomonadati</taxon>
        <taxon>Pseudomonadota</taxon>
        <taxon>Alphaproteobacteria</taxon>
        <taxon>Hyphomicrobiales</taxon>
        <taxon>Stappiaceae</taxon>
        <taxon>Roseibium</taxon>
    </lineage>
</organism>
<dbReference type="InterPro" id="IPR027417">
    <property type="entry name" value="P-loop_NTPase"/>
</dbReference>
<evidence type="ECO:0000313" key="3">
    <source>
        <dbReference type="Proteomes" id="UP001157914"/>
    </source>
</evidence>
<reference evidence="2 3" key="1">
    <citation type="submission" date="2017-05" db="EMBL/GenBank/DDBJ databases">
        <authorList>
            <person name="Varghese N."/>
            <person name="Submissions S."/>
        </authorList>
    </citation>
    <scope>NUCLEOTIDE SEQUENCE [LARGE SCALE GENOMIC DNA]</scope>
    <source>
        <strain evidence="2 3">DSM 15949</strain>
    </source>
</reference>
<dbReference type="PANTHER" id="PTHR42935">
    <property type="entry name" value="SLR0930 PROTEIN"/>
    <property type="match status" value="1"/>
</dbReference>
<comment type="caution">
    <text evidence="2">The sequence shown here is derived from an EMBL/GenBank/DDBJ whole genome shotgun (WGS) entry which is preliminary data.</text>
</comment>
<dbReference type="Proteomes" id="UP001157914">
    <property type="component" value="Unassembled WGS sequence"/>
</dbReference>
<protein>
    <recommendedName>
        <fullName evidence="4">ATP-binding protein</fullName>
    </recommendedName>
</protein>